<keyword evidence="1" id="KW-0378">Hydrolase</keyword>
<dbReference type="InterPro" id="IPR005181">
    <property type="entry name" value="SASA"/>
</dbReference>
<protein>
    <recommendedName>
        <fullName evidence="3">Sialate O-acetylesterase domain-containing protein</fullName>
    </recommendedName>
</protein>
<dbReference type="InterPro" id="IPR039329">
    <property type="entry name" value="SIAE"/>
</dbReference>
<dbReference type="EMBL" id="SOCA01000004">
    <property type="protein sequence ID" value="TDU70588.1"/>
    <property type="molecule type" value="Genomic_DNA"/>
</dbReference>
<evidence type="ECO:0000256" key="2">
    <source>
        <dbReference type="SAM" id="SignalP"/>
    </source>
</evidence>
<evidence type="ECO:0000313" key="4">
    <source>
        <dbReference type="EMBL" id="TDU70588.1"/>
    </source>
</evidence>
<dbReference type="OrthoDB" id="174702at2"/>
<feature type="domain" description="Sialate O-acetylesterase" evidence="3">
    <location>
        <begin position="769"/>
        <end position="873"/>
    </location>
</feature>
<feature type="domain" description="Sialate O-acetylesterase" evidence="3">
    <location>
        <begin position="276"/>
        <end position="386"/>
    </location>
</feature>
<evidence type="ECO:0000259" key="3">
    <source>
        <dbReference type="Pfam" id="PF03629"/>
    </source>
</evidence>
<dbReference type="Pfam" id="PF03629">
    <property type="entry name" value="SASA"/>
    <property type="match status" value="3"/>
</dbReference>
<dbReference type="AlphaFoldDB" id="A0A4R7RZQ9"/>
<sequence>MKRLTALALLWSASCAFADVRLPAIISDHMVVQSAVEVPIWGWADAGEEVTVTLSGQSTSTQAAADGKWQVKLGKLPSTAEPQTLTVKGKNTLTVSDVLIGEVWLASGQSNMTKTVNSCLNYEEEQKQAAFPQIRMFTVERISLPKPQEDCKGTWQVCSAETVGRFSAAAYFFGRELHRELKLPVGLIHSAWGGTAIEAWTSMPAQSKLPEYPTISASWEEAKKQPWDASKEAAAHEAAVAKWKEEVAAAKAAKKSAPRVPPSPVEPRLHQNHPANLYNGMISPIIPYAIRGAIWYQGEHNSNKPYIELYSLQLKTLIQDWRHRWGYEFPFAWVQLPDFQAPQDSPVEVENWPVIREQMLKTLTVPKTGMAIALGLGEAKDIHPKNKQDVGKRLSLWALGTVYEKTVPATSGPLPADVDFKGNTATITFDHAESGLRSKDGKAELTGFAIAGADRRFVWADARIQGNKVIVSSPDVAKPASVRYAWANNPIWSLENGAGLPASPFRTDDWKIELKLAAIFGDHMVVQANAAVPVWGWAEPGDEITVTLGSETATTKVAPDSTWSVRLKAQSATDKPQELVVKGKKSLTIKDVLLGEVWLASGQSNMAFLFSRGEYPAAESAAADLPQVRMFTVKQHSTRTPQKDCEGAWVVATPETVQNFSAVAWFFGRDLHLKMKTPVGMINSSWGGTDIAAWTSEPAQAAVPALKEKLDQWAKDAAAYDAAKEKEAINKRLVTWKAAVAKAKAAGAAKMPPKPRAEGRLDIHQNHPANLYNGMISPIIPYAIRGVIWYQGEHNCSTLEKATLYATQLPLLVKDWRAQWRANFPFAWVQLPNFEHLGFRPLVREAMQKSLSVPNTGMAVTIDVGQKDDNHPKDKKTVGERLSIWAQARVYRQKLPAYTGPTVREHAVKGNTVQVRFDNAQGGLKLKDDTAKSFEIAGADQQWKPAQVKITSNLMVFSNPEIKTPAAVRYAWSSSPEASLFNGAGLPASPFRTDDWEISERPLP</sequence>
<feature type="domain" description="Sialate O-acetylesterase" evidence="3">
    <location>
        <begin position="102"/>
        <end position="203"/>
    </location>
</feature>
<gene>
    <name evidence="4" type="ORF">EI77_02635</name>
</gene>
<dbReference type="InterPro" id="IPR036514">
    <property type="entry name" value="SGNH_hydro_sf"/>
</dbReference>
<keyword evidence="2" id="KW-0732">Signal</keyword>
<feature type="chain" id="PRO_5020810758" description="Sialate O-acetylesterase domain-containing protein" evidence="2">
    <location>
        <begin position="19"/>
        <end position="1004"/>
    </location>
</feature>
<dbReference type="SUPFAM" id="SSF52266">
    <property type="entry name" value="SGNH hydrolase"/>
    <property type="match status" value="2"/>
</dbReference>
<dbReference type="GO" id="GO:0005975">
    <property type="term" value="P:carbohydrate metabolic process"/>
    <property type="evidence" value="ECO:0007669"/>
    <property type="project" value="TreeGrafter"/>
</dbReference>
<dbReference type="PANTHER" id="PTHR22901">
    <property type="entry name" value="SIALATE O-ACETYLESTERASE"/>
    <property type="match status" value="1"/>
</dbReference>
<dbReference type="PROSITE" id="PS51257">
    <property type="entry name" value="PROKAR_LIPOPROTEIN"/>
    <property type="match status" value="1"/>
</dbReference>
<reference evidence="4 5" key="1">
    <citation type="submission" date="2019-03" db="EMBL/GenBank/DDBJ databases">
        <title>Genomic Encyclopedia of Archaeal and Bacterial Type Strains, Phase II (KMG-II): from individual species to whole genera.</title>
        <authorList>
            <person name="Goeker M."/>
        </authorList>
    </citation>
    <scope>NUCLEOTIDE SEQUENCE [LARGE SCALE GENOMIC DNA]</scope>
    <source>
        <strain evidence="4 5">ATCC 25309</strain>
    </source>
</reference>
<dbReference type="RefSeq" id="WP_133795693.1">
    <property type="nucleotide sequence ID" value="NZ_SOCA01000004.1"/>
</dbReference>
<dbReference type="PANTHER" id="PTHR22901:SF0">
    <property type="entry name" value="SIALATE O-ACETYLESTERASE"/>
    <property type="match status" value="1"/>
</dbReference>
<dbReference type="Proteomes" id="UP000295662">
    <property type="component" value="Unassembled WGS sequence"/>
</dbReference>
<organism evidence="4 5">
    <name type="scientific">Prosthecobacter fusiformis</name>
    <dbReference type="NCBI Taxonomy" id="48464"/>
    <lineage>
        <taxon>Bacteria</taxon>
        <taxon>Pseudomonadati</taxon>
        <taxon>Verrucomicrobiota</taxon>
        <taxon>Verrucomicrobiia</taxon>
        <taxon>Verrucomicrobiales</taxon>
        <taxon>Verrucomicrobiaceae</taxon>
        <taxon>Prosthecobacter</taxon>
    </lineage>
</organism>
<feature type="signal peptide" evidence="2">
    <location>
        <begin position="1"/>
        <end position="18"/>
    </location>
</feature>
<name>A0A4R7RZQ9_9BACT</name>
<evidence type="ECO:0000256" key="1">
    <source>
        <dbReference type="ARBA" id="ARBA00022801"/>
    </source>
</evidence>
<proteinExistence type="predicted"/>
<dbReference type="GO" id="GO:0001681">
    <property type="term" value="F:sialate O-acetylesterase activity"/>
    <property type="evidence" value="ECO:0007669"/>
    <property type="project" value="InterPro"/>
</dbReference>
<evidence type="ECO:0000313" key="5">
    <source>
        <dbReference type="Proteomes" id="UP000295662"/>
    </source>
</evidence>
<keyword evidence="5" id="KW-1185">Reference proteome</keyword>
<dbReference type="InterPro" id="IPR013783">
    <property type="entry name" value="Ig-like_fold"/>
</dbReference>
<dbReference type="Gene3D" id="2.60.40.10">
    <property type="entry name" value="Immunoglobulins"/>
    <property type="match status" value="2"/>
</dbReference>
<dbReference type="Gene3D" id="3.40.50.1110">
    <property type="entry name" value="SGNH hydrolase"/>
    <property type="match status" value="2"/>
</dbReference>
<accession>A0A4R7RZQ9</accession>
<comment type="caution">
    <text evidence="4">The sequence shown here is derived from an EMBL/GenBank/DDBJ whole genome shotgun (WGS) entry which is preliminary data.</text>
</comment>